<organism evidence="2 3">
    <name type="scientific">Nesidiocoris tenuis</name>
    <dbReference type="NCBI Taxonomy" id="355587"/>
    <lineage>
        <taxon>Eukaryota</taxon>
        <taxon>Metazoa</taxon>
        <taxon>Ecdysozoa</taxon>
        <taxon>Arthropoda</taxon>
        <taxon>Hexapoda</taxon>
        <taxon>Insecta</taxon>
        <taxon>Pterygota</taxon>
        <taxon>Neoptera</taxon>
        <taxon>Paraneoptera</taxon>
        <taxon>Hemiptera</taxon>
        <taxon>Heteroptera</taxon>
        <taxon>Panheteroptera</taxon>
        <taxon>Cimicomorpha</taxon>
        <taxon>Miridae</taxon>
        <taxon>Dicyphina</taxon>
        <taxon>Nesidiocoris</taxon>
    </lineage>
</organism>
<accession>A0ABN7APS6</accession>
<dbReference type="Proteomes" id="UP001307889">
    <property type="component" value="Chromosome 5"/>
</dbReference>
<dbReference type="SUPFAM" id="SSF56672">
    <property type="entry name" value="DNA/RNA polymerases"/>
    <property type="match status" value="1"/>
</dbReference>
<feature type="domain" description="Reverse transcriptase" evidence="1">
    <location>
        <begin position="481"/>
        <end position="746"/>
    </location>
</feature>
<dbReference type="Pfam" id="PF03372">
    <property type="entry name" value="Exo_endo_phos"/>
    <property type="match status" value="1"/>
</dbReference>
<keyword evidence="2" id="KW-0548">Nucleotidyltransferase</keyword>
<keyword evidence="2" id="KW-0695">RNA-directed DNA polymerase</keyword>
<proteinExistence type="predicted"/>
<dbReference type="InterPro" id="IPR000477">
    <property type="entry name" value="RT_dom"/>
</dbReference>
<reference evidence="2 3" key="1">
    <citation type="submission" date="2023-09" db="EMBL/GenBank/DDBJ databases">
        <title>Nesidiocoris tenuis whole genome shotgun sequence.</title>
        <authorList>
            <person name="Shibata T."/>
            <person name="Shimoda M."/>
            <person name="Kobayashi T."/>
            <person name="Uehara T."/>
        </authorList>
    </citation>
    <scope>NUCLEOTIDE SEQUENCE [LARGE SCALE GENOMIC DNA]</scope>
    <source>
        <strain evidence="2 3">Japan</strain>
    </source>
</reference>
<dbReference type="PROSITE" id="PS50878">
    <property type="entry name" value="RT_POL"/>
    <property type="match status" value="1"/>
</dbReference>
<dbReference type="CDD" id="cd01650">
    <property type="entry name" value="RT_nLTR_like"/>
    <property type="match status" value="1"/>
</dbReference>
<dbReference type="Gene3D" id="3.60.10.10">
    <property type="entry name" value="Endonuclease/exonuclease/phosphatase"/>
    <property type="match status" value="1"/>
</dbReference>
<dbReference type="EMBL" id="AP028913">
    <property type="protein sequence ID" value="BES94220.1"/>
    <property type="molecule type" value="Genomic_DNA"/>
</dbReference>
<dbReference type="PANTHER" id="PTHR36688:SF2">
    <property type="entry name" value="ENDONUCLEASE_EXONUCLEASE_PHOSPHATASE DOMAIN-CONTAINING PROTEIN"/>
    <property type="match status" value="1"/>
</dbReference>
<dbReference type="PANTHER" id="PTHR36688">
    <property type="entry name" value="ENDO/EXONUCLEASE/PHOSPHATASE DOMAIN-CONTAINING PROTEIN"/>
    <property type="match status" value="1"/>
</dbReference>
<dbReference type="InterPro" id="IPR052560">
    <property type="entry name" value="RdDP_mobile_element"/>
</dbReference>
<evidence type="ECO:0000313" key="3">
    <source>
        <dbReference type="Proteomes" id="UP001307889"/>
    </source>
</evidence>
<dbReference type="Pfam" id="PF00078">
    <property type="entry name" value="RVT_1"/>
    <property type="match status" value="1"/>
</dbReference>
<name>A0ABN7APS6_9HEMI</name>
<protein>
    <submittedName>
        <fullName evidence="2">Reverse transcriptase (RNA-dependent DNA polymerase)</fullName>
    </submittedName>
</protein>
<dbReference type="InterPro" id="IPR036691">
    <property type="entry name" value="Endo/exonu/phosph_ase_sf"/>
</dbReference>
<keyword evidence="3" id="KW-1185">Reference proteome</keyword>
<sequence length="898" mass="103437">MNHPNNTYLTIVTWNSRSLYHKYHELDLFLRTNHVDVVLLTETKLTENRPFRISGYRTYTANHPSGNCRGGSAVLVRSSIDHDVLSPTCTEQIQLAKTQIRFNGTVLQIGSFYSAGEYSLTQEIINDALTSMGPKFILGGDFNSKHQRWGSSLINPRGTLLHNAITQRNLTVIHPLEPTHYPDNPHHMPDVLDFFIAKSIAGFQPYANVIHDLSSDHYPVMMQVSGNVALTPEAPTLIKHPFDWRKYKQVLERITNMQLPLRTPNDINKAATHLTQIIQFAATESSSSGRRSHPTNVPRLPDHILQLLQSKKSARALYERTRYRIHKTSYNRASRELKNALATLKKEQKHQELLSLNEQDGSLWRKTKILTKNQESISPLFSNNRWHSTPQEKADVFSEQLFDQFSPNPVTNMEFNQEVLESIQSPLNLSTFSEYFTPAQVKNSIRRSSTKKAPGNDLITQPLLVNLPRKTLVLLTSIYNAMLRITYFPTAWKRATVILIKKPNKPAKDPKSYRPISLLPLFGKIFERLLLPKLLGYLDRLIPDFQFGFRSGHSCPQQLHRVIDEILQAFENKEVCSGLFIDTELAFDRVWHEGLMYKLKDSLPDTYYRLLLSYLTDRSFVVRCCGALSEPRKIRASVPQGSVFGPVLYLIYVSDLPTHASNTLAMYADDIAIISRHRDGRTSSLCLQQHAASLEDWNDKWRLRVNPLKSVRTTFTYRRKYENDPVLLHGCRIPENEATKYLGVTLDKRMTFGPHITELIKRLRNRIRELKPLLSKQSPLNLATKRLLYLSLIRPIWQYASGLFGAASDSQIKRLQTQQNRVLRMITDAPWFVRNSVIHRDLEIDEVKTVVRATYERLYSSMAHHPNTIFAQFAERLPPPRPARRLKRKHYADNRPEQ</sequence>
<keyword evidence="2" id="KW-0808">Transferase</keyword>
<evidence type="ECO:0000313" key="2">
    <source>
        <dbReference type="EMBL" id="BES94220.1"/>
    </source>
</evidence>
<dbReference type="SUPFAM" id="SSF56219">
    <property type="entry name" value="DNase I-like"/>
    <property type="match status" value="1"/>
</dbReference>
<dbReference type="InterPro" id="IPR043502">
    <property type="entry name" value="DNA/RNA_pol_sf"/>
</dbReference>
<evidence type="ECO:0000259" key="1">
    <source>
        <dbReference type="PROSITE" id="PS50878"/>
    </source>
</evidence>
<dbReference type="GO" id="GO:0003964">
    <property type="term" value="F:RNA-directed DNA polymerase activity"/>
    <property type="evidence" value="ECO:0007669"/>
    <property type="project" value="UniProtKB-KW"/>
</dbReference>
<dbReference type="InterPro" id="IPR005135">
    <property type="entry name" value="Endo/exonuclease/phosphatase"/>
</dbReference>
<gene>
    <name evidence="2" type="ORF">NTJ_07029</name>
</gene>